<gene>
    <name evidence="2" type="ORF">BOTBODRAFT_176040</name>
</gene>
<protein>
    <submittedName>
        <fullName evidence="2">Uncharacterized protein</fullName>
    </submittedName>
</protein>
<reference evidence="3" key="1">
    <citation type="journal article" date="2014" name="Proc. Natl. Acad. Sci. U.S.A.">
        <title>Extensive sampling of basidiomycete genomes demonstrates inadequacy of the white-rot/brown-rot paradigm for wood decay fungi.</title>
        <authorList>
            <person name="Riley R."/>
            <person name="Salamov A.A."/>
            <person name="Brown D.W."/>
            <person name="Nagy L.G."/>
            <person name="Floudas D."/>
            <person name="Held B.W."/>
            <person name="Levasseur A."/>
            <person name="Lombard V."/>
            <person name="Morin E."/>
            <person name="Otillar R."/>
            <person name="Lindquist E.A."/>
            <person name="Sun H."/>
            <person name="LaButti K.M."/>
            <person name="Schmutz J."/>
            <person name="Jabbour D."/>
            <person name="Luo H."/>
            <person name="Baker S.E."/>
            <person name="Pisabarro A.G."/>
            <person name="Walton J.D."/>
            <person name="Blanchette R.A."/>
            <person name="Henrissat B."/>
            <person name="Martin F."/>
            <person name="Cullen D."/>
            <person name="Hibbett D.S."/>
            <person name="Grigoriev I.V."/>
        </authorList>
    </citation>
    <scope>NUCLEOTIDE SEQUENCE [LARGE SCALE GENOMIC DNA]</scope>
    <source>
        <strain evidence="3">FD-172 SS1</strain>
    </source>
</reference>
<feature type="compositionally biased region" description="Low complexity" evidence="1">
    <location>
        <begin position="276"/>
        <end position="292"/>
    </location>
</feature>
<accession>A0A067MAX4</accession>
<dbReference type="STRING" id="930990.A0A067MAX4"/>
<evidence type="ECO:0000313" key="3">
    <source>
        <dbReference type="Proteomes" id="UP000027195"/>
    </source>
</evidence>
<keyword evidence="3" id="KW-1185">Reference proteome</keyword>
<proteinExistence type="predicted"/>
<feature type="compositionally biased region" description="Pro residues" evidence="1">
    <location>
        <begin position="254"/>
        <end position="263"/>
    </location>
</feature>
<feature type="region of interest" description="Disordered" evidence="1">
    <location>
        <begin position="251"/>
        <end position="343"/>
    </location>
</feature>
<evidence type="ECO:0000313" key="2">
    <source>
        <dbReference type="EMBL" id="KDQ12898.1"/>
    </source>
</evidence>
<evidence type="ECO:0000256" key="1">
    <source>
        <dbReference type="SAM" id="MobiDB-lite"/>
    </source>
</evidence>
<dbReference type="AlphaFoldDB" id="A0A067MAX4"/>
<name>A0A067MAX4_BOTB1</name>
<sequence length="502" mass="54529">MRPRRLQVPIPLTLPGTQFTYAARIFSGHCPSPYYYGKMGLFGYSAACPCGFPVGSSAHIALACPLRSLWAGEIVAPHISSSRSFVQDFDHWFPRLFRSRLLTWRWFADRVPHNHHTIDLRTAIAIHVCAYEEYTPTDLVDNLRAEGLYDVSLADAYYDYYRLRAAFRHERDPSVRAVIDRYLTNAIHQRDFGPAARGYILIADLTRVTPGGSPSLTPPLRSLINAFFSAIPMDLLAEAIATNVTLMEIVTPHQAPPPPPPAPASAKGGKGKKRAPAAAPSKGDSGAPAAPSTTPPTSAPKPKKPTFAEAAKSASASTPGFNPPKFNPSPKIASPMRSKTKDPLSAAFKPLTPIAPEAQASGIAVVEHINQLLAPSHFQLKGCAWSPFGNFIATPHLSEDVAKLPEVLPRILLDMFKVEFRHLTFDNSSFVVVYNLPLGPPGNWADPSTIASALMAQNNILEPLPASPSRWLANPDRHKGTTASLRLSLSPLMKAATVVLRP</sequence>
<dbReference type="InParanoid" id="A0A067MAX4"/>
<dbReference type="HOGENOM" id="CLU_542891_0_0_1"/>
<organism evidence="2 3">
    <name type="scientific">Botryobasidium botryosum (strain FD-172 SS1)</name>
    <dbReference type="NCBI Taxonomy" id="930990"/>
    <lineage>
        <taxon>Eukaryota</taxon>
        <taxon>Fungi</taxon>
        <taxon>Dikarya</taxon>
        <taxon>Basidiomycota</taxon>
        <taxon>Agaricomycotina</taxon>
        <taxon>Agaricomycetes</taxon>
        <taxon>Cantharellales</taxon>
        <taxon>Botryobasidiaceae</taxon>
        <taxon>Botryobasidium</taxon>
    </lineage>
</organism>
<dbReference type="Proteomes" id="UP000027195">
    <property type="component" value="Unassembled WGS sequence"/>
</dbReference>
<dbReference type="EMBL" id="KL198047">
    <property type="protein sequence ID" value="KDQ12898.1"/>
    <property type="molecule type" value="Genomic_DNA"/>
</dbReference>